<dbReference type="InterPro" id="IPR000477">
    <property type="entry name" value="RT_dom"/>
</dbReference>
<feature type="region of interest" description="Disordered" evidence="1">
    <location>
        <begin position="377"/>
        <end position="432"/>
    </location>
</feature>
<feature type="region of interest" description="Disordered" evidence="1">
    <location>
        <begin position="1"/>
        <end position="48"/>
    </location>
</feature>
<reference evidence="3 4" key="1">
    <citation type="submission" date="2019-07" db="EMBL/GenBank/DDBJ databases">
        <title>De Novo Assembly of kiwifruit Actinidia rufa.</title>
        <authorList>
            <person name="Sugita-Konishi S."/>
            <person name="Sato K."/>
            <person name="Mori E."/>
            <person name="Abe Y."/>
            <person name="Kisaki G."/>
            <person name="Hamano K."/>
            <person name="Suezawa K."/>
            <person name="Otani M."/>
            <person name="Fukuda T."/>
            <person name="Manabe T."/>
            <person name="Gomi K."/>
            <person name="Tabuchi M."/>
            <person name="Akimitsu K."/>
            <person name="Kataoka I."/>
        </authorList>
    </citation>
    <scope>NUCLEOTIDE SEQUENCE [LARGE SCALE GENOMIC DNA]</scope>
    <source>
        <strain evidence="4">cv. Fuchu</strain>
    </source>
</reference>
<feature type="region of interest" description="Disordered" evidence="1">
    <location>
        <begin position="101"/>
        <end position="136"/>
    </location>
</feature>
<dbReference type="PANTHER" id="PTHR33116:SF80">
    <property type="entry name" value="REVERSE TRANSCRIPTASE ZINC-BINDING DOMAIN-CONTAINING PROTEIN"/>
    <property type="match status" value="1"/>
</dbReference>
<dbReference type="EMBL" id="BJWL01000012">
    <property type="protein sequence ID" value="GFY97512.1"/>
    <property type="molecule type" value="Genomic_DNA"/>
</dbReference>
<evidence type="ECO:0000313" key="3">
    <source>
        <dbReference type="EMBL" id="GFY97512.1"/>
    </source>
</evidence>
<dbReference type="Pfam" id="PF00078">
    <property type="entry name" value="RVT_1"/>
    <property type="match status" value="1"/>
</dbReference>
<accession>A0A7J0FFP2</accession>
<feature type="compositionally biased region" description="Basic residues" evidence="1">
    <location>
        <begin position="312"/>
        <end position="321"/>
    </location>
</feature>
<feature type="region of interest" description="Disordered" evidence="1">
    <location>
        <begin position="310"/>
        <end position="334"/>
    </location>
</feature>
<name>A0A7J0FFP2_9ERIC</name>
<organism evidence="3 4">
    <name type="scientific">Actinidia rufa</name>
    <dbReference type="NCBI Taxonomy" id="165716"/>
    <lineage>
        <taxon>Eukaryota</taxon>
        <taxon>Viridiplantae</taxon>
        <taxon>Streptophyta</taxon>
        <taxon>Embryophyta</taxon>
        <taxon>Tracheophyta</taxon>
        <taxon>Spermatophyta</taxon>
        <taxon>Magnoliopsida</taxon>
        <taxon>eudicotyledons</taxon>
        <taxon>Gunneridae</taxon>
        <taxon>Pentapetalae</taxon>
        <taxon>asterids</taxon>
        <taxon>Ericales</taxon>
        <taxon>Actinidiaceae</taxon>
        <taxon>Actinidia</taxon>
    </lineage>
</organism>
<keyword evidence="4" id="KW-1185">Reference proteome</keyword>
<evidence type="ECO:0000256" key="1">
    <source>
        <dbReference type="SAM" id="MobiDB-lite"/>
    </source>
</evidence>
<dbReference type="OrthoDB" id="1938625at2759"/>
<proteinExistence type="predicted"/>
<feature type="domain" description="Reverse transcriptase" evidence="2">
    <location>
        <begin position="784"/>
        <end position="907"/>
    </location>
</feature>
<sequence length="1039" mass="115995">MGKGKNKCKERGQGSTSKVEEDPILATLLARPEKSSRGGEASVSSPISVKQVQMDGRFIAVMFKNGAAAATEADIAASKDLSESPVQDYEGDNTGKQLEAATDSVGEKDTAACPPTVRQNDYESKTASDGGAEGRAMEETPMQPYHLQVYLLTIGFHLREMPSGVFWGKFPGKQALNQIVASWKAKIIYGRPLLLKSMPKYFSFGKAAISAFPVWVQLRNMPLYIWNPVIIRKMCSRIGRPLHMDNLTVHKERITYARCLVEVDMSQDLVQSVLLTLPDGEDYEQIVFYENPPRFCSHCSVVGHTKESCKTGLKRGRKRRSANNLRVRDKKRKSPGVGYKAIEGFQKPIWNWKNTEIKAAPETNIANSFSLLDSIPEDEGRTEQLPASPKHHKMQMGGAAHGQADNSSENTEKSNKVQQIPKAPSGGSVEQPSISPQIIVALAERPSSSPQITIPIWKASRIGETRNKTQQTPKDQIGGSANGVLKHIRKNKVTVMGILETKLSQHSLAGIARKKFKFWKVEDNFQLNPNGRILILWKEDRVNLEIIERTDQGISDLRFSGVFYTWSNNSVWCKLDRAMVNNKWSQEGILAQTVYEFPGKFLDHSSCTITLMEKNDIGATPFKFFNMWSKHDSFLEVVSSSWRITKAKYLKNFDKGTTFFHDLIRANRSKNHIASISLEDGSRTTSGKQVSEAFVHFYKGLLGTNQSCTTLDRNIALKGKLLEAEQGTNLIREVTGEEIKATLFSIGEDKALGPDGFSSCFYKKAWDIVGKDFIEAVREFFNSGQRGLRQGDPLSPYLFVLCLEYLSRDLGELQQNADFNFHPKCGGLKISHLAFADDLVLFSRGDPTSVSLLMNKLNHFWDCSGLKISFSKSNFYLAGISSMDLEDIKGITGFLQGSFPFRYLGIPVADSRLSISQFSPLIDKIAGYISTWTGANLSYAGRTELVKSVLQGVECLWLSILPIPAGVRTKIIWLCRNFLWSGNCNSNKKPLVAWKVVTLPKSVGGLGIRNSKAWNKALLSKTMWDIQSKKDSLWVQWIH</sequence>
<evidence type="ECO:0000313" key="4">
    <source>
        <dbReference type="Proteomes" id="UP000585474"/>
    </source>
</evidence>
<evidence type="ECO:0000259" key="2">
    <source>
        <dbReference type="Pfam" id="PF00078"/>
    </source>
</evidence>
<dbReference type="CDD" id="cd01650">
    <property type="entry name" value="RT_nLTR_like"/>
    <property type="match status" value="1"/>
</dbReference>
<comment type="caution">
    <text evidence="3">The sequence shown here is derived from an EMBL/GenBank/DDBJ whole genome shotgun (WGS) entry which is preliminary data.</text>
</comment>
<dbReference type="AlphaFoldDB" id="A0A7J0FFP2"/>
<dbReference type="Proteomes" id="UP000585474">
    <property type="component" value="Unassembled WGS sequence"/>
</dbReference>
<gene>
    <name evidence="3" type="ORF">Acr_12g0000530</name>
</gene>
<dbReference type="PANTHER" id="PTHR33116">
    <property type="entry name" value="REVERSE TRANSCRIPTASE ZINC-BINDING DOMAIN-CONTAINING PROTEIN-RELATED-RELATED"/>
    <property type="match status" value="1"/>
</dbReference>
<protein>
    <recommendedName>
        <fullName evidence="2">Reverse transcriptase domain-containing protein</fullName>
    </recommendedName>
</protein>